<dbReference type="InterPro" id="IPR015422">
    <property type="entry name" value="PyrdxlP-dep_Trfase_small"/>
</dbReference>
<evidence type="ECO:0000256" key="9">
    <source>
        <dbReference type="ARBA" id="ARBA00023299"/>
    </source>
</evidence>
<comment type="cofactor">
    <cofactor evidence="1">
        <name>pyridoxal 5'-phosphate</name>
        <dbReference type="ChEBI" id="CHEBI:597326"/>
    </cofactor>
</comment>
<dbReference type="FunFam" id="3.90.1150.10:FF:000006">
    <property type="entry name" value="Phosphoserine aminotransferase"/>
    <property type="match status" value="1"/>
</dbReference>
<dbReference type="Pfam" id="PF00266">
    <property type="entry name" value="Aminotran_5"/>
    <property type="match status" value="1"/>
</dbReference>
<dbReference type="SUPFAM" id="SSF53383">
    <property type="entry name" value="PLP-dependent transferases"/>
    <property type="match status" value="1"/>
</dbReference>
<dbReference type="PIRSF" id="PIRSF000525">
    <property type="entry name" value="SerC"/>
    <property type="match status" value="1"/>
</dbReference>
<evidence type="ECO:0000256" key="3">
    <source>
        <dbReference type="ARBA" id="ARBA00006904"/>
    </source>
</evidence>
<evidence type="ECO:0000313" key="13">
    <source>
        <dbReference type="EMBL" id="SVA80257.1"/>
    </source>
</evidence>
<evidence type="ECO:0000256" key="1">
    <source>
        <dbReference type="ARBA" id="ARBA00001933"/>
    </source>
</evidence>
<keyword evidence="8" id="KW-0663">Pyridoxal phosphate</keyword>
<reference evidence="13" key="1">
    <citation type="submission" date="2018-05" db="EMBL/GenBank/DDBJ databases">
        <authorList>
            <person name="Lanie J.A."/>
            <person name="Ng W.-L."/>
            <person name="Kazmierczak K.M."/>
            <person name="Andrzejewski T.M."/>
            <person name="Davidsen T.M."/>
            <person name="Wayne K.J."/>
            <person name="Tettelin H."/>
            <person name="Glass J.I."/>
            <person name="Rusch D."/>
            <person name="Podicherti R."/>
            <person name="Tsui H.-C.T."/>
            <person name="Winkler M.E."/>
        </authorList>
    </citation>
    <scope>NUCLEOTIDE SEQUENCE</scope>
</reference>
<dbReference type="AlphaFoldDB" id="A0A381YUW8"/>
<dbReference type="InterPro" id="IPR000192">
    <property type="entry name" value="Aminotrans_V_dom"/>
</dbReference>
<dbReference type="EMBL" id="UINC01019008">
    <property type="protein sequence ID" value="SVA80257.1"/>
    <property type="molecule type" value="Genomic_DNA"/>
</dbReference>
<dbReference type="InterPro" id="IPR015424">
    <property type="entry name" value="PyrdxlP-dep_Trfase"/>
</dbReference>
<feature type="domain" description="Aminotransferase class V" evidence="12">
    <location>
        <begin position="6"/>
        <end position="349"/>
    </location>
</feature>
<dbReference type="NCBIfam" id="TIGR01364">
    <property type="entry name" value="serC_1"/>
    <property type="match status" value="1"/>
</dbReference>
<protein>
    <recommendedName>
        <fullName evidence="4">phosphoserine transaminase</fullName>
        <ecNumber evidence="4">2.6.1.52</ecNumber>
    </recommendedName>
</protein>
<comment type="pathway">
    <text evidence="2">Amino-acid biosynthesis; L-serine biosynthesis; L-serine from 3-phospho-D-glycerate: step 2/3.</text>
</comment>
<dbReference type="UniPathway" id="UPA00135">
    <property type="reaction ID" value="UER00197"/>
</dbReference>
<gene>
    <name evidence="13" type="ORF">METZ01_LOCUS133111</name>
</gene>
<dbReference type="Gene3D" id="3.40.640.10">
    <property type="entry name" value="Type I PLP-dependent aspartate aminotransferase-like (Major domain)"/>
    <property type="match status" value="1"/>
</dbReference>
<evidence type="ECO:0000256" key="8">
    <source>
        <dbReference type="ARBA" id="ARBA00022898"/>
    </source>
</evidence>
<dbReference type="GO" id="GO:0005737">
    <property type="term" value="C:cytoplasm"/>
    <property type="evidence" value="ECO:0007669"/>
    <property type="project" value="TreeGrafter"/>
</dbReference>
<dbReference type="PANTHER" id="PTHR43247:SF1">
    <property type="entry name" value="PHOSPHOSERINE AMINOTRANSFERASE"/>
    <property type="match status" value="1"/>
</dbReference>
<dbReference type="PANTHER" id="PTHR43247">
    <property type="entry name" value="PHOSPHOSERINE AMINOTRANSFERASE"/>
    <property type="match status" value="1"/>
</dbReference>
<dbReference type="EC" id="2.6.1.52" evidence="4"/>
<evidence type="ECO:0000256" key="2">
    <source>
        <dbReference type="ARBA" id="ARBA00005099"/>
    </source>
</evidence>
<dbReference type="PROSITE" id="PS00595">
    <property type="entry name" value="AA_TRANSFER_CLASS_5"/>
    <property type="match status" value="1"/>
</dbReference>
<dbReference type="FunFam" id="3.40.640.10:FF:000010">
    <property type="entry name" value="Phosphoserine aminotransferase"/>
    <property type="match status" value="1"/>
</dbReference>
<dbReference type="InterPro" id="IPR020578">
    <property type="entry name" value="Aminotrans_V_PyrdxlP_BS"/>
</dbReference>
<dbReference type="GO" id="GO:0006564">
    <property type="term" value="P:L-serine biosynthetic process"/>
    <property type="evidence" value="ECO:0007669"/>
    <property type="project" value="UniProtKB-KW"/>
</dbReference>
<keyword evidence="7" id="KW-0808">Transferase</keyword>
<name>A0A381YUW8_9ZZZZ</name>
<comment type="similarity">
    <text evidence="3">Belongs to the class-V pyridoxal-phosphate-dependent aminotransferase family. SerC subfamily.</text>
</comment>
<evidence type="ECO:0000259" key="12">
    <source>
        <dbReference type="Pfam" id="PF00266"/>
    </source>
</evidence>
<dbReference type="Gene3D" id="3.90.1150.10">
    <property type="entry name" value="Aspartate Aminotransferase, domain 1"/>
    <property type="match status" value="1"/>
</dbReference>
<accession>A0A381YUW8</accession>
<proteinExistence type="inferred from homology"/>
<dbReference type="GO" id="GO:0030170">
    <property type="term" value="F:pyridoxal phosphate binding"/>
    <property type="evidence" value="ECO:0007669"/>
    <property type="project" value="TreeGrafter"/>
</dbReference>
<evidence type="ECO:0000256" key="11">
    <source>
        <dbReference type="ARBA" id="ARBA00049007"/>
    </source>
</evidence>
<evidence type="ECO:0000256" key="5">
    <source>
        <dbReference type="ARBA" id="ARBA00022576"/>
    </source>
</evidence>
<comment type="catalytic activity">
    <reaction evidence="11">
        <text>O-phospho-L-serine + 2-oxoglutarate = 3-phosphooxypyruvate + L-glutamate</text>
        <dbReference type="Rhea" id="RHEA:14329"/>
        <dbReference type="ChEBI" id="CHEBI:16810"/>
        <dbReference type="ChEBI" id="CHEBI:18110"/>
        <dbReference type="ChEBI" id="CHEBI:29985"/>
        <dbReference type="ChEBI" id="CHEBI:57524"/>
        <dbReference type="EC" id="2.6.1.52"/>
    </reaction>
</comment>
<evidence type="ECO:0000256" key="10">
    <source>
        <dbReference type="ARBA" id="ARBA00047630"/>
    </source>
</evidence>
<dbReference type="HAMAP" id="MF_00160">
    <property type="entry name" value="SerC_aminotrans_5"/>
    <property type="match status" value="1"/>
</dbReference>
<dbReference type="InterPro" id="IPR015421">
    <property type="entry name" value="PyrdxlP-dep_Trfase_major"/>
</dbReference>
<sequence length="362" mass="39891">MTTHRIFNFSAGPAVLPEAVIKAAQRDLLALPDVGMSVLEISHRSTHFDAILRDAERTFREIASVPADYRVLFLQGGASLQFGMVPMNLLAENDIADYLVTGVWSQKAVKEAKKIGRVHIAASTEAEEFARVPRLDEIVLSPEAAYVHMTSNNTIYGTQWTDLPETGTVPLVSDMSSDIVSQPIPVDRFGVIYASAQKNLGPAGVTLVIIREDLLARSPATLPSMLSYRLLANNGSRQNTPPVFGIYMLRLVFEWLRTQGGLGAVAACNARKASILYEELDRSDFYRSVANPTCRSMMNVTFRLAKQDLEPRFVQEAAVVGLDGLRGHRTVGGLRASIYNAMPEVGVMALTEFMREFERRNG</sequence>
<keyword evidence="5" id="KW-0032">Aminotransferase</keyword>
<evidence type="ECO:0000256" key="6">
    <source>
        <dbReference type="ARBA" id="ARBA00022605"/>
    </source>
</evidence>
<keyword evidence="9" id="KW-0718">Serine biosynthesis</keyword>
<organism evidence="13">
    <name type="scientific">marine metagenome</name>
    <dbReference type="NCBI Taxonomy" id="408172"/>
    <lineage>
        <taxon>unclassified sequences</taxon>
        <taxon>metagenomes</taxon>
        <taxon>ecological metagenomes</taxon>
    </lineage>
</organism>
<keyword evidence="6" id="KW-0028">Amino-acid biosynthesis</keyword>
<evidence type="ECO:0000256" key="4">
    <source>
        <dbReference type="ARBA" id="ARBA00013030"/>
    </source>
</evidence>
<dbReference type="InterPro" id="IPR022278">
    <property type="entry name" value="Pser_aminoTfrase"/>
</dbReference>
<comment type="catalytic activity">
    <reaction evidence="10">
        <text>4-(phosphooxy)-L-threonine + 2-oxoglutarate = (R)-3-hydroxy-2-oxo-4-phosphooxybutanoate + L-glutamate</text>
        <dbReference type="Rhea" id="RHEA:16573"/>
        <dbReference type="ChEBI" id="CHEBI:16810"/>
        <dbReference type="ChEBI" id="CHEBI:29985"/>
        <dbReference type="ChEBI" id="CHEBI:58452"/>
        <dbReference type="ChEBI" id="CHEBI:58538"/>
        <dbReference type="EC" id="2.6.1.52"/>
    </reaction>
</comment>
<dbReference type="GO" id="GO:0004648">
    <property type="term" value="F:O-phospho-L-serine:2-oxoglutarate aminotransferase activity"/>
    <property type="evidence" value="ECO:0007669"/>
    <property type="project" value="UniProtKB-EC"/>
</dbReference>
<evidence type="ECO:0000256" key="7">
    <source>
        <dbReference type="ARBA" id="ARBA00022679"/>
    </source>
</evidence>
<dbReference type="NCBIfam" id="NF003764">
    <property type="entry name" value="PRK05355.1"/>
    <property type="match status" value="1"/>
</dbReference>